<protein>
    <submittedName>
        <fullName evidence="2">Uncharacterized protein</fullName>
    </submittedName>
</protein>
<reference evidence="2" key="1">
    <citation type="submission" date="2022-11" db="UniProtKB">
        <authorList>
            <consortium name="WormBaseParasite"/>
        </authorList>
    </citation>
    <scope>IDENTIFICATION</scope>
</reference>
<accession>A0AC35FKT5</accession>
<name>A0AC35FKT5_9BILA</name>
<proteinExistence type="predicted"/>
<evidence type="ECO:0000313" key="1">
    <source>
        <dbReference type="Proteomes" id="UP000887580"/>
    </source>
</evidence>
<dbReference type="WBParaSite" id="PS1159_v2.g18473.t1">
    <property type="protein sequence ID" value="PS1159_v2.g18473.t1"/>
    <property type="gene ID" value="PS1159_v2.g18473"/>
</dbReference>
<dbReference type="Proteomes" id="UP000887580">
    <property type="component" value="Unplaced"/>
</dbReference>
<evidence type="ECO:0000313" key="2">
    <source>
        <dbReference type="WBParaSite" id="PS1159_v2.g18473.t1"/>
    </source>
</evidence>
<organism evidence="1 2">
    <name type="scientific">Panagrolaimus sp. PS1159</name>
    <dbReference type="NCBI Taxonomy" id="55785"/>
    <lineage>
        <taxon>Eukaryota</taxon>
        <taxon>Metazoa</taxon>
        <taxon>Ecdysozoa</taxon>
        <taxon>Nematoda</taxon>
        <taxon>Chromadorea</taxon>
        <taxon>Rhabditida</taxon>
        <taxon>Tylenchina</taxon>
        <taxon>Panagrolaimomorpha</taxon>
        <taxon>Panagrolaimoidea</taxon>
        <taxon>Panagrolaimidae</taxon>
        <taxon>Panagrolaimus</taxon>
    </lineage>
</organism>
<sequence length="468" mass="51347">MSNHLPRQTFSSSSTLPSTASRSNNYSGNESNSSSRISTGGPIIFSAGSCLRLPTTTENKKASTLYISEKEAMTWTPYPKYDDFTIGEETKQRLLESVKGSSILSIISPPGCPDLVPRSFASVEDEKHVRSQRNVPLEMLQTEMSLEDYLKDVKIDYSKVFKQCNRPPKNRAIWCNKVWAFDKVENDLEYFEVINNKFNAMVISHSTQMAPVVDRQNLPRSSSRISVLVHHRAGLQLSTRRNILDSNELVATGKELDGRLGSMQRNVAEPLKTASKTRKRDVPIVAVSPDKEANRKAPPKKKRNVSPSLNVPPAAVVVSSNGSRITKATPIPLPFSTPASNTRSHKRVLNAPSSSAVTTMIPRTNALTIAPPPLAALKPCSTVSETTSRANVSTIHPKPAPSNNRSPSQATCMSPAPGSPSRQRSPPPANTGFRQAAVQQLIQAPPPSAENINERPKRLRKPKKPFEF</sequence>